<dbReference type="Pfam" id="PF13409">
    <property type="entry name" value="GST_N_2"/>
    <property type="match status" value="1"/>
</dbReference>
<dbReference type="PANTHER" id="PTHR43968:SF13">
    <property type="entry name" value="GLUTATHIONE TRANSFERASE OMEGA-1"/>
    <property type="match status" value="1"/>
</dbReference>
<dbReference type="PANTHER" id="PTHR43968">
    <property type="match status" value="1"/>
</dbReference>
<name>A0AAF0DNE7_9EURO</name>
<sequence>MLAGFVLQRTWIVLQEKQIPYQYIEVNPYQKPASLLSLNPRGLVPTLSCPQPSGQSKPLYESNIINEYLDEAYADNAPQLFPSDLYEKARAKIWIDFVTSRVIPAFHRFLQFQGEEEINEARRDFLGHLKEFTRAMDGEGPYFFGKQLMMPDVALAPWAMRLWPFDHFKGGLGIPEAGEGGEDEQIWQRWRKWLDAVGSRSSVRDVMSEKEYYLPIYKRYADNVAQSELAKATRAGRGVP</sequence>
<dbReference type="GO" id="GO:0004364">
    <property type="term" value="F:glutathione transferase activity"/>
    <property type="evidence" value="ECO:0007669"/>
    <property type="project" value="UniProtKB-EC"/>
</dbReference>
<dbReference type="InterPro" id="IPR050983">
    <property type="entry name" value="GST_Omega/HSP26"/>
</dbReference>
<dbReference type="Pfam" id="PF13410">
    <property type="entry name" value="GST_C_2"/>
    <property type="match status" value="1"/>
</dbReference>
<dbReference type="InterPro" id="IPR040079">
    <property type="entry name" value="Glutathione_S-Trfase"/>
</dbReference>
<organism evidence="3 4">
    <name type="scientific">Emydomyces testavorans</name>
    <dbReference type="NCBI Taxonomy" id="2070801"/>
    <lineage>
        <taxon>Eukaryota</taxon>
        <taxon>Fungi</taxon>
        <taxon>Dikarya</taxon>
        <taxon>Ascomycota</taxon>
        <taxon>Pezizomycotina</taxon>
        <taxon>Eurotiomycetes</taxon>
        <taxon>Eurotiomycetidae</taxon>
        <taxon>Onygenales</taxon>
        <taxon>Nannizziopsiaceae</taxon>
        <taxon>Emydomyces</taxon>
    </lineage>
</organism>
<dbReference type="AlphaFoldDB" id="A0AAF0DNE7"/>
<evidence type="ECO:0000313" key="3">
    <source>
        <dbReference type="EMBL" id="WEW61772.1"/>
    </source>
</evidence>
<dbReference type="Gene3D" id="1.20.1050.10">
    <property type="match status" value="1"/>
</dbReference>
<dbReference type="InterPro" id="IPR010987">
    <property type="entry name" value="Glutathione-S-Trfase_C-like"/>
</dbReference>
<dbReference type="GO" id="GO:0005737">
    <property type="term" value="C:cytoplasm"/>
    <property type="evidence" value="ECO:0007669"/>
    <property type="project" value="TreeGrafter"/>
</dbReference>
<gene>
    <name evidence="3" type="ORF">PRK78_007268</name>
</gene>
<dbReference type="SUPFAM" id="SSF52833">
    <property type="entry name" value="Thioredoxin-like"/>
    <property type="match status" value="1"/>
</dbReference>
<evidence type="ECO:0000313" key="4">
    <source>
        <dbReference type="Proteomes" id="UP001219355"/>
    </source>
</evidence>
<dbReference type="InterPro" id="IPR004045">
    <property type="entry name" value="Glutathione_S-Trfase_N"/>
</dbReference>
<dbReference type="Proteomes" id="UP001219355">
    <property type="component" value="Chromosome 5"/>
</dbReference>
<dbReference type="PROSITE" id="PS50404">
    <property type="entry name" value="GST_NTER"/>
    <property type="match status" value="1"/>
</dbReference>
<dbReference type="InterPro" id="IPR036282">
    <property type="entry name" value="Glutathione-S-Trfase_C_sf"/>
</dbReference>
<proteinExistence type="predicted"/>
<dbReference type="PROSITE" id="PS50405">
    <property type="entry name" value="GST_CTER"/>
    <property type="match status" value="1"/>
</dbReference>
<dbReference type="InterPro" id="IPR036249">
    <property type="entry name" value="Thioredoxin-like_sf"/>
</dbReference>
<dbReference type="EC" id="2.5.1.18" evidence="3"/>
<keyword evidence="4" id="KW-1185">Reference proteome</keyword>
<protein>
    <submittedName>
        <fullName evidence="3">Glutathione S-transferase</fullName>
        <ecNumber evidence="3">2.5.1.18</ecNumber>
    </submittedName>
</protein>
<accession>A0AAF0DNE7</accession>
<evidence type="ECO:0000259" key="1">
    <source>
        <dbReference type="PROSITE" id="PS50404"/>
    </source>
</evidence>
<reference evidence="3" key="1">
    <citation type="submission" date="2023-03" db="EMBL/GenBank/DDBJ databases">
        <title>Emydomyces testavorans Genome Sequence.</title>
        <authorList>
            <person name="Hoyer L."/>
        </authorList>
    </citation>
    <scope>NUCLEOTIDE SEQUENCE</scope>
    <source>
        <strain evidence="3">16-2883</strain>
    </source>
</reference>
<dbReference type="Gene3D" id="3.40.30.10">
    <property type="entry name" value="Glutaredoxin"/>
    <property type="match status" value="1"/>
</dbReference>
<dbReference type="EMBL" id="CP120631">
    <property type="protein sequence ID" value="WEW61772.1"/>
    <property type="molecule type" value="Genomic_DNA"/>
</dbReference>
<dbReference type="SFLD" id="SFLDG00358">
    <property type="entry name" value="Main_(cytGST)"/>
    <property type="match status" value="1"/>
</dbReference>
<feature type="domain" description="GST C-terminal" evidence="2">
    <location>
        <begin position="84"/>
        <end position="216"/>
    </location>
</feature>
<dbReference type="SFLD" id="SFLDS00019">
    <property type="entry name" value="Glutathione_Transferase_(cytos"/>
    <property type="match status" value="1"/>
</dbReference>
<evidence type="ECO:0000259" key="2">
    <source>
        <dbReference type="PROSITE" id="PS50405"/>
    </source>
</evidence>
<dbReference type="SUPFAM" id="SSF47616">
    <property type="entry name" value="GST C-terminal domain-like"/>
    <property type="match status" value="1"/>
</dbReference>
<keyword evidence="3" id="KW-0808">Transferase</keyword>
<feature type="domain" description="GST N-terminal" evidence="1">
    <location>
        <begin position="1"/>
        <end position="77"/>
    </location>
</feature>